<proteinExistence type="predicted"/>
<gene>
    <name evidence="1" type="ORF">MML48_9g00003311</name>
</gene>
<reference evidence="1" key="1">
    <citation type="submission" date="2022-04" db="EMBL/GenBank/DDBJ databases">
        <title>Chromosome-scale genome assembly of Holotrichia oblita Faldermann.</title>
        <authorList>
            <person name="Rongchong L."/>
        </authorList>
    </citation>
    <scope>NUCLEOTIDE SEQUENCE</scope>
    <source>
        <strain evidence="1">81SQS9</strain>
    </source>
</reference>
<name>A0ACB9SNJ9_HOLOL</name>
<keyword evidence="2" id="KW-1185">Reference proteome</keyword>
<protein>
    <submittedName>
        <fullName evidence="1">Atp7 isoform b</fullName>
    </submittedName>
</protein>
<dbReference type="Proteomes" id="UP001056778">
    <property type="component" value="Chromosome 9"/>
</dbReference>
<organism evidence="1 2">
    <name type="scientific">Holotrichia oblita</name>
    <name type="common">Chafer beetle</name>
    <dbReference type="NCBI Taxonomy" id="644536"/>
    <lineage>
        <taxon>Eukaryota</taxon>
        <taxon>Metazoa</taxon>
        <taxon>Ecdysozoa</taxon>
        <taxon>Arthropoda</taxon>
        <taxon>Hexapoda</taxon>
        <taxon>Insecta</taxon>
        <taxon>Pterygota</taxon>
        <taxon>Neoptera</taxon>
        <taxon>Endopterygota</taxon>
        <taxon>Coleoptera</taxon>
        <taxon>Polyphaga</taxon>
        <taxon>Scarabaeiformia</taxon>
        <taxon>Scarabaeidae</taxon>
        <taxon>Melolonthinae</taxon>
        <taxon>Holotrichia</taxon>
    </lineage>
</organism>
<evidence type="ECO:0000313" key="2">
    <source>
        <dbReference type="Proteomes" id="UP001056778"/>
    </source>
</evidence>
<comment type="caution">
    <text evidence="1">The sequence shown here is derived from an EMBL/GenBank/DDBJ whole genome shotgun (WGS) entry which is preliminary data.</text>
</comment>
<sequence length="1280" mass="139029">MEVNAVKFVRKDGKTTTEKDCEEFKVQLQKIDGTLVSVPEDYSYLDVTALEGNYDIIKDITDSLGYEPVINQKSNENETVSGDSLQPAGDHNVSERLLQLDEPADSTIKVNIVGMTCQSCVRNIEETIGKKQGIINIKVNLAEKSGLVHYENSTVTPQEICDAIEDMGFEASLPLLMNKQTVNTCVVHIEGMTCNSCVNSIEGMISTKAGVKSIKVDLKQKEGTVQYVENVVTAIEIAEQISDMGFDAEIKSVNGKQAKIGKLILMLIAFYALVNNITLSKNKTKHLSFLVDKPISNGTSKKITYEEEFADDYNLEKCQLHIKGMTCASCVAAIEKHCQKLKGCHKILVALLAARAEIQYDSSLIAPTEIAESITDLGFPASVLQQNGAGEAEVDLQINGMTCASCVHKIESNVAKMPGILSAKVALTTQKGKFKYDPEITGARHIIETINKLGFYADLFTRERGGDYLQQKEEIRKWRCAFLISLIFGGPCMIAMVYFMALMSAGTSHEDMCCVIPGLSLENLIMWALSTPVLIFGGRHFFIQAYKAIKHHTTNMDVLIAMATSISYTYSVIVVVAAMILQQNVSPQTFFDTPPMLLVFISLGRWLEHIAKGKTSEALSRLLSLKATDAILITLSGNGEVENERQVHVDLVQRGDILKVIPGAKVPVDGKVIKGQSSCDESLITGESMPVHKKIGNNVIGGSINQHGLLLVEATHTGEATTLSQIVRLVEEAQTSKAPIQQLADKIAGYFVPVVVFVSLLTLIVWTVIGSINIENLPISENEKHGFTDTEVLLQFVFRCALSVLAIACPCALGLATPTAVMVGTGVGAVNGILIKGAEPLENAHKVKAIMFDKTGTITKGTPEVAKIWFQGDVLNPIIVLAALGSAEKDSEHPIAFAIVRFVKNLFGCEISAYNSDFQAVPGCGMRCNVTALGTMIKMGKNAAELANFLAHINSGSSGKFALKEVEVEITNKQASRLGKLIGVERKSEDPNGKFLVIVGNREWMNRNGMLVGDDIDRRMYDEEEQGRSVVLCAINGEIVAMISVADTVKPEAHLAVYSLKKMGLEVILLTGDNRKTAASIARQVGISKVYAEVLPSHKVARVQRLQARGVRVCMVGDGINDSPALAQADVGMAIAAGTDVAVEAAHVVLMRNDLLDVVACLELSRKTVNRIRLNFLLASLYNLLCIPLAAGVFSKFGFMLAPWMASGAMALSSVSVVGCSLLLKLWKKPTRESLETPEYLSLRNNCELDTISVHRGLDDIEQSNGTPTALSRYRQTCQA</sequence>
<evidence type="ECO:0000313" key="1">
    <source>
        <dbReference type="EMBL" id="KAI4455011.1"/>
    </source>
</evidence>
<accession>A0ACB9SNJ9</accession>
<dbReference type="EMBL" id="CM043023">
    <property type="protein sequence ID" value="KAI4455011.1"/>
    <property type="molecule type" value="Genomic_DNA"/>
</dbReference>